<dbReference type="SMART" id="SM00895">
    <property type="entry name" value="FCD"/>
    <property type="match status" value="1"/>
</dbReference>
<protein>
    <recommendedName>
        <fullName evidence="4">HTH gntR-type domain-containing protein</fullName>
    </recommendedName>
</protein>
<dbReference type="PROSITE" id="PS50949">
    <property type="entry name" value="HTH_GNTR"/>
    <property type="match status" value="1"/>
</dbReference>
<keyword evidence="3" id="KW-0804">Transcription</keyword>
<dbReference type="InterPro" id="IPR008920">
    <property type="entry name" value="TF_FadR/GntR_C"/>
</dbReference>
<organism evidence="5 6">
    <name type="scientific">Aerophobetes bacterium</name>
    <dbReference type="NCBI Taxonomy" id="2030807"/>
    <lineage>
        <taxon>Bacteria</taxon>
        <taxon>Candidatus Aerophobota</taxon>
    </lineage>
</organism>
<evidence type="ECO:0000313" key="6">
    <source>
        <dbReference type="Proteomes" id="UP000280417"/>
    </source>
</evidence>
<dbReference type="GO" id="GO:0003677">
    <property type="term" value="F:DNA binding"/>
    <property type="evidence" value="ECO:0007669"/>
    <property type="project" value="UniProtKB-KW"/>
</dbReference>
<dbReference type="Pfam" id="PF07729">
    <property type="entry name" value="FCD"/>
    <property type="match status" value="1"/>
</dbReference>
<dbReference type="InterPro" id="IPR036390">
    <property type="entry name" value="WH_DNA-bd_sf"/>
</dbReference>
<accession>A0A662DBQ9</accession>
<evidence type="ECO:0000259" key="4">
    <source>
        <dbReference type="PROSITE" id="PS50949"/>
    </source>
</evidence>
<evidence type="ECO:0000256" key="1">
    <source>
        <dbReference type="ARBA" id="ARBA00023015"/>
    </source>
</evidence>
<keyword evidence="1" id="KW-0805">Transcription regulation</keyword>
<dbReference type="SUPFAM" id="SSF48008">
    <property type="entry name" value="GntR ligand-binding domain-like"/>
    <property type="match status" value="1"/>
</dbReference>
<keyword evidence="2" id="KW-0238">DNA-binding</keyword>
<dbReference type="EMBL" id="QMQA01000222">
    <property type="protein sequence ID" value="RLE11753.1"/>
    <property type="molecule type" value="Genomic_DNA"/>
</dbReference>
<reference evidence="5 6" key="1">
    <citation type="submission" date="2018-06" db="EMBL/GenBank/DDBJ databases">
        <title>Extensive metabolic versatility and redundancy in microbially diverse, dynamic hydrothermal sediments.</title>
        <authorList>
            <person name="Dombrowski N."/>
            <person name="Teske A."/>
            <person name="Baker B.J."/>
        </authorList>
    </citation>
    <scope>NUCLEOTIDE SEQUENCE [LARGE SCALE GENOMIC DNA]</scope>
    <source>
        <strain evidence="5">B3_G15</strain>
    </source>
</reference>
<dbReference type="Gene3D" id="1.10.10.10">
    <property type="entry name" value="Winged helix-like DNA-binding domain superfamily/Winged helix DNA-binding domain"/>
    <property type="match status" value="1"/>
</dbReference>
<dbReference type="InterPro" id="IPR036388">
    <property type="entry name" value="WH-like_DNA-bd_sf"/>
</dbReference>
<dbReference type="SMART" id="SM00345">
    <property type="entry name" value="HTH_GNTR"/>
    <property type="match status" value="1"/>
</dbReference>
<evidence type="ECO:0000256" key="2">
    <source>
        <dbReference type="ARBA" id="ARBA00023125"/>
    </source>
</evidence>
<dbReference type="PANTHER" id="PTHR43537">
    <property type="entry name" value="TRANSCRIPTIONAL REGULATOR, GNTR FAMILY"/>
    <property type="match status" value="1"/>
</dbReference>
<name>A0A662DBQ9_UNCAE</name>
<dbReference type="GO" id="GO:0003700">
    <property type="term" value="F:DNA-binding transcription factor activity"/>
    <property type="evidence" value="ECO:0007669"/>
    <property type="project" value="InterPro"/>
</dbReference>
<dbReference type="Proteomes" id="UP000280417">
    <property type="component" value="Unassembled WGS sequence"/>
</dbReference>
<dbReference type="Gene3D" id="1.20.120.530">
    <property type="entry name" value="GntR ligand-binding domain-like"/>
    <property type="match status" value="1"/>
</dbReference>
<proteinExistence type="predicted"/>
<evidence type="ECO:0000313" key="5">
    <source>
        <dbReference type="EMBL" id="RLE11753.1"/>
    </source>
</evidence>
<sequence length="218" mass="25058">MSNTRRRRVKKVKYERVEEKTFKVLKDMILMQELRPGERIIQDSVAKDLGVSRTPIKKALTKLTELGLVTENSKGQVYVKKFSKKEILAIYDVREVLEGLSARLVAERIDEKDIKKMREMFNRLQEAANKPSSKLYVTADLKFHEFLAQKSGNNVLYKIIQDFGIQIAAFGIGVFRPPKDTLKDHFEIIDALANHNGELAETLMRAHIRATREKIANS</sequence>
<dbReference type="Pfam" id="PF00392">
    <property type="entry name" value="GntR"/>
    <property type="match status" value="1"/>
</dbReference>
<dbReference type="PANTHER" id="PTHR43537:SF24">
    <property type="entry name" value="GLUCONATE OPERON TRANSCRIPTIONAL REPRESSOR"/>
    <property type="match status" value="1"/>
</dbReference>
<comment type="caution">
    <text evidence="5">The sequence shown here is derived from an EMBL/GenBank/DDBJ whole genome shotgun (WGS) entry which is preliminary data.</text>
</comment>
<dbReference type="SUPFAM" id="SSF46785">
    <property type="entry name" value="Winged helix' DNA-binding domain"/>
    <property type="match status" value="1"/>
</dbReference>
<gene>
    <name evidence="5" type="ORF">DRJ04_07460</name>
</gene>
<feature type="domain" description="HTH gntR-type" evidence="4">
    <location>
        <begin position="15"/>
        <end position="82"/>
    </location>
</feature>
<dbReference type="InterPro" id="IPR000524">
    <property type="entry name" value="Tscrpt_reg_HTH_GntR"/>
</dbReference>
<evidence type="ECO:0000256" key="3">
    <source>
        <dbReference type="ARBA" id="ARBA00023163"/>
    </source>
</evidence>
<dbReference type="AlphaFoldDB" id="A0A662DBQ9"/>
<dbReference type="InterPro" id="IPR011711">
    <property type="entry name" value="GntR_C"/>
</dbReference>